<evidence type="ECO:0000313" key="7">
    <source>
        <dbReference type="EMBL" id="MDO1449952.1"/>
    </source>
</evidence>
<comment type="subcellular location">
    <subcellularLocation>
        <location evidence="1">Cytoplasm</location>
    </subcellularLocation>
</comment>
<dbReference type="Gene3D" id="3.90.180.10">
    <property type="entry name" value="Medium-chain alcohol dehydrogenases, catalytic domain"/>
    <property type="match status" value="1"/>
</dbReference>
<evidence type="ECO:0000256" key="1">
    <source>
        <dbReference type="ARBA" id="ARBA00004496"/>
    </source>
</evidence>
<gene>
    <name evidence="7" type="ORF">Q0590_26975</name>
</gene>
<dbReference type="InterPro" id="IPR036291">
    <property type="entry name" value="NAD(P)-bd_dom_sf"/>
</dbReference>
<keyword evidence="4" id="KW-0521">NADP</keyword>
<dbReference type="Proteomes" id="UP001168528">
    <property type="component" value="Unassembled WGS sequence"/>
</dbReference>
<evidence type="ECO:0000256" key="5">
    <source>
        <dbReference type="ARBA" id="ARBA00022884"/>
    </source>
</evidence>
<reference evidence="7" key="1">
    <citation type="submission" date="2023-07" db="EMBL/GenBank/DDBJ databases">
        <title>The genome sequence of Rhodocytophaga aerolata KACC 12507.</title>
        <authorList>
            <person name="Zhang X."/>
        </authorList>
    </citation>
    <scope>NUCLEOTIDE SEQUENCE</scope>
    <source>
        <strain evidence="7">KACC 12507</strain>
    </source>
</reference>
<proteinExistence type="predicted"/>
<organism evidence="7 8">
    <name type="scientific">Rhodocytophaga aerolata</name>
    <dbReference type="NCBI Taxonomy" id="455078"/>
    <lineage>
        <taxon>Bacteria</taxon>
        <taxon>Pseudomonadati</taxon>
        <taxon>Bacteroidota</taxon>
        <taxon>Cytophagia</taxon>
        <taxon>Cytophagales</taxon>
        <taxon>Rhodocytophagaceae</taxon>
        <taxon>Rhodocytophaga</taxon>
    </lineage>
</organism>
<dbReference type="InterPro" id="IPR002364">
    <property type="entry name" value="Quin_OxRdtase/zeta-crystal_CS"/>
</dbReference>
<sequence length="320" mass="34533">MKAVVISQFGGPEVLRVAYVDEPIPTPTEVLVRVRATSVNPLDYQIRRGDYPEEVPLPAIIGQDVAGDVVAIGSAVKDFKVGDAVYYCSKIFHGQGSYAEFHTVDESIVSLKPANLTYTEAASLPLAAGTAWEMLVTRARLSIGETVLIHGGAGGVGSIAIQLAKSMGATVYTTGKRAHTQALKNLGADYVIDYQNEEYLSAVDTLMQGRGVDVIIDSIGGQTLAESPTILAQLGRIVSIVDIATPQNLIHAWGKNATYHFVFTRQNRGKLDSITRLAEQGLVKPVIDSVFSLEEISEAHKRLEGKNRVKDLFGKIVIEL</sequence>
<dbReference type="InterPro" id="IPR011032">
    <property type="entry name" value="GroES-like_sf"/>
</dbReference>
<dbReference type="Pfam" id="PF13602">
    <property type="entry name" value="ADH_zinc_N_2"/>
    <property type="match status" value="1"/>
</dbReference>
<keyword evidence="3" id="KW-0963">Cytoplasm</keyword>
<comment type="subunit">
    <text evidence="2">Homotetramer.</text>
</comment>
<dbReference type="RefSeq" id="WP_302040752.1">
    <property type="nucleotide sequence ID" value="NZ_JAUKPO010000023.1"/>
</dbReference>
<evidence type="ECO:0000256" key="3">
    <source>
        <dbReference type="ARBA" id="ARBA00022490"/>
    </source>
</evidence>
<dbReference type="PROSITE" id="PS01162">
    <property type="entry name" value="QOR_ZETA_CRYSTAL"/>
    <property type="match status" value="1"/>
</dbReference>
<evidence type="ECO:0000256" key="2">
    <source>
        <dbReference type="ARBA" id="ARBA00011881"/>
    </source>
</evidence>
<comment type="caution">
    <text evidence="7">The sequence shown here is derived from an EMBL/GenBank/DDBJ whole genome shotgun (WGS) entry which is preliminary data.</text>
</comment>
<dbReference type="Pfam" id="PF08240">
    <property type="entry name" value="ADH_N"/>
    <property type="match status" value="1"/>
</dbReference>
<dbReference type="EMBL" id="JAUKPO010000023">
    <property type="protein sequence ID" value="MDO1449952.1"/>
    <property type="molecule type" value="Genomic_DNA"/>
</dbReference>
<keyword evidence="8" id="KW-1185">Reference proteome</keyword>
<dbReference type="InterPro" id="IPR051603">
    <property type="entry name" value="Zinc-ADH_QOR/CCCR"/>
</dbReference>
<protein>
    <submittedName>
        <fullName evidence="7">Zinc-dependent alcohol dehydrogenase family protein</fullName>
    </submittedName>
</protein>
<dbReference type="Gene3D" id="3.40.50.720">
    <property type="entry name" value="NAD(P)-binding Rossmann-like Domain"/>
    <property type="match status" value="1"/>
</dbReference>
<dbReference type="CDD" id="cd08272">
    <property type="entry name" value="MDR6"/>
    <property type="match status" value="1"/>
</dbReference>
<dbReference type="PANTHER" id="PTHR44154">
    <property type="entry name" value="QUINONE OXIDOREDUCTASE"/>
    <property type="match status" value="1"/>
</dbReference>
<keyword evidence="5" id="KW-0694">RNA-binding</keyword>
<dbReference type="SUPFAM" id="SSF50129">
    <property type="entry name" value="GroES-like"/>
    <property type="match status" value="1"/>
</dbReference>
<dbReference type="SUPFAM" id="SSF51735">
    <property type="entry name" value="NAD(P)-binding Rossmann-fold domains"/>
    <property type="match status" value="1"/>
</dbReference>
<evidence type="ECO:0000256" key="4">
    <source>
        <dbReference type="ARBA" id="ARBA00022857"/>
    </source>
</evidence>
<accession>A0ABT8RGW2</accession>
<dbReference type="SMART" id="SM00829">
    <property type="entry name" value="PKS_ER"/>
    <property type="match status" value="1"/>
</dbReference>
<dbReference type="PANTHER" id="PTHR44154:SF1">
    <property type="entry name" value="QUINONE OXIDOREDUCTASE"/>
    <property type="match status" value="1"/>
</dbReference>
<evidence type="ECO:0000259" key="6">
    <source>
        <dbReference type="SMART" id="SM00829"/>
    </source>
</evidence>
<evidence type="ECO:0000313" key="8">
    <source>
        <dbReference type="Proteomes" id="UP001168528"/>
    </source>
</evidence>
<name>A0ABT8RGW2_9BACT</name>
<dbReference type="InterPro" id="IPR013154">
    <property type="entry name" value="ADH-like_N"/>
</dbReference>
<dbReference type="InterPro" id="IPR020843">
    <property type="entry name" value="ER"/>
</dbReference>
<feature type="domain" description="Enoyl reductase (ER)" evidence="6">
    <location>
        <begin position="10"/>
        <end position="318"/>
    </location>
</feature>